<evidence type="ECO:0000313" key="2">
    <source>
        <dbReference type="EMBL" id="KAF8793178.1"/>
    </source>
</evidence>
<proteinExistence type="predicted"/>
<reference evidence="2" key="2">
    <citation type="submission" date="2020-06" db="EMBL/GenBank/DDBJ databases">
        <authorList>
            <person name="Sheffer M."/>
        </authorList>
    </citation>
    <scope>NUCLEOTIDE SEQUENCE</scope>
</reference>
<feature type="compositionally biased region" description="Basic residues" evidence="1">
    <location>
        <begin position="35"/>
        <end position="44"/>
    </location>
</feature>
<dbReference type="Proteomes" id="UP000807504">
    <property type="component" value="Unassembled WGS sequence"/>
</dbReference>
<accession>A0A8T0FSK7</accession>
<reference evidence="2" key="1">
    <citation type="journal article" date="2020" name="bioRxiv">
        <title>Chromosome-level reference genome of the European wasp spider Argiope bruennichi: a resource for studies on range expansion and evolutionary adaptation.</title>
        <authorList>
            <person name="Sheffer M.M."/>
            <person name="Hoppe A."/>
            <person name="Krehenwinkel H."/>
            <person name="Uhl G."/>
            <person name="Kuss A.W."/>
            <person name="Jensen L."/>
            <person name="Jensen C."/>
            <person name="Gillespie R.G."/>
            <person name="Hoff K.J."/>
            <person name="Prost S."/>
        </authorList>
    </citation>
    <scope>NUCLEOTIDE SEQUENCE</scope>
</reference>
<keyword evidence="3" id="KW-1185">Reference proteome</keyword>
<dbReference type="EMBL" id="JABXBU010000003">
    <property type="protein sequence ID" value="KAF8793178.1"/>
    <property type="molecule type" value="Genomic_DNA"/>
</dbReference>
<protein>
    <submittedName>
        <fullName evidence="2">Uncharacterized protein</fullName>
    </submittedName>
</protein>
<organism evidence="2 3">
    <name type="scientific">Argiope bruennichi</name>
    <name type="common">Wasp spider</name>
    <name type="synonym">Aranea bruennichi</name>
    <dbReference type="NCBI Taxonomy" id="94029"/>
    <lineage>
        <taxon>Eukaryota</taxon>
        <taxon>Metazoa</taxon>
        <taxon>Ecdysozoa</taxon>
        <taxon>Arthropoda</taxon>
        <taxon>Chelicerata</taxon>
        <taxon>Arachnida</taxon>
        <taxon>Araneae</taxon>
        <taxon>Araneomorphae</taxon>
        <taxon>Entelegynae</taxon>
        <taxon>Araneoidea</taxon>
        <taxon>Araneidae</taxon>
        <taxon>Argiope</taxon>
    </lineage>
</organism>
<evidence type="ECO:0000313" key="3">
    <source>
        <dbReference type="Proteomes" id="UP000807504"/>
    </source>
</evidence>
<name>A0A8T0FSK7_ARGBR</name>
<sequence>MSKEPCSLLEGPGSQCNEVSRDSRHGSSGREALPRGRKYYRLPLRHPTPPQKAPSTSPPEQKKENLSFARGIVSIRPQSVARGLFDLVRGEKGRAKVKCTVLVWVVKRGGRKVAECHLSLSRWSVFYKKKYLLWSSGQLTGMERQGNDQTIRSF</sequence>
<gene>
    <name evidence="2" type="ORF">HNY73_004694</name>
</gene>
<dbReference type="AlphaFoldDB" id="A0A8T0FSK7"/>
<comment type="caution">
    <text evidence="2">The sequence shown here is derived from an EMBL/GenBank/DDBJ whole genome shotgun (WGS) entry which is preliminary data.</text>
</comment>
<feature type="region of interest" description="Disordered" evidence="1">
    <location>
        <begin position="1"/>
        <end position="67"/>
    </location>
</feature>
<evidence type="ECO:0000256" key="1">
    <source>
        <dbReference type="SAM" id="MobiDB-lite"/>
    </source>
</evidence>